<dbReference type="RefSeq" id="XP_013419623.1">
    <property type="nucleotide sequence ID" value="XM_013564169.1"/>
</dbReference>
<dbReference type="KEGG" id="lak:106180239"/>
<keyword evidence="9 14" id="KW-0256">Endoplasmic reticulum</keyword>
<keyword evidence="12 14" id="KW-0472">Membrane</keyword>
<gene>
    <name evidence="16" type="primary">LOC106180239</name>
</gene>
<keyword evidence="11" id="KW-0443">Lipid metabolism</keyword>
<keyword evidence="15" id="KW-1185">Reference proteome</keyword>
<comment type="pathway">
    <text evidence="2">Glycerolipid metabolism; triacylglycerol biosynthesis.</text>
</comment>
<dbReference type="CDD" id="cd07987">
    <property type="entry name" value="LPLAT_MGAT-like"/>
    <property type="match status" value="1"/>
</dbReference>
<sequence>MVKILGIELAPLRIPLERRIQTAVALYWTLTFLLEGFGCLFLLIYLCFTRFYWIPCLYLIWYIYDYDQAARGGRRCEWIRRWKIWEYFRDYFPVKLIKTVDLPPDRNYLFCFHPHGVMCAGAFCNFATAATGFSELFPGLTSYLLVLKGQFQFPLHREYFMTSGACDCTKESLEYLLTHGKGNAPVLVVGGALEALNAHPGKYSLNLSHRKGFVRMAMKLGVPLVPVFSFGENDLFVQVNNPPGSFLRRLQETLMKYCGFSLPAFHGRGVFNYTFGIVPFRKPVNTVVGGPIEVERNENPSKEQVDDVHAKYVAALQQLFEDNKKQYGLDEMQHIIIQ</sequence>
<evidence type="ECO:0000256" key="13">
    <source>
        <dbReference type="ARBA" id="ARBA00023315"/>
    </source>
</evidence>
<feature type="transmembrane region" description="Helical" evidence="14">
    <location>
        <begin position="25"/>
        <end position="48"/>
    </location>
</feature>
<dbReference type="Proteomes" id="UP000085678">
    <property type="component" value="Unplaced"/>
</dbReference>
<dbReference type="GO" id="GO:0005789">
    <property type="term" value="C:endoplasmic reticulum membrane"/>
    <property type="evidence" value="ECO:0007669"/>
    <property type="project" value="UniProtKB-SubCell"/>
</dbReference>
<evidence type="ECO:0000256" key="9">
    <source>
        <dbReference type="ARBA" id="ARBA00022824"/>
    </source>
</evidence>
<accession>A0A1S3KAF8</accession>
<dbReference type="InterPro" id="IPR007130">
    <property type="entry name" value="DAGAT"/>
</dbReference>
<dbReference type="STRING" id="7574.A0A1S3KAF8"/>
<evidence type="ECO:0000256" key="7">
    <source>
        <dbReference type="ARBA" id="ARBA00022692"/>
    </source>
</evidence>
<dbReference type="Pfam" id="PF03982">
    <property type="entry name" value="DAGAT"/>
    <property type="match status" value="1"/>
</dbReference>
<dbReference type="PANTHER" id="PTHR12317:SF0">
    <property type="entry name" value="ACYLTRANSFERASE"/>
    <property type="match status" value="1"/>
</dbReference>
<comment type="similarity">
    <text evidence="4 14">Belongs to the diacylglycerol acyltransferase family.</text>
</comment>
<evidence type="ECO:0000256" key="3">
    <source>
        <dbReference type="ARBA" id="ARBA00005189"/>
    </source>
</evidence>
<dbReference type="AlphaFoldDB" id="A0A1S3KAF8"/>
<evidence type="ECO:0000256" key="11">
    <source>
        <dbReference type="ARBA" id="ARBA00023098"/>
    </source>
</evidence>
<evidence type="ECO:0000256" key="4">
    <source>
        <dbReference type="ARBA" id="ARBA00005420"/>
    </source>
</evidence>
<proteinExistence type="inferred from homology"/>
<evidence type="ECO:0000256" key="6">
    <source>
        <dbReference type="ARBA" id="ARBA00022679"/>
    </source>
</evidence>
<keyword evidence="13" id="KW-0012">Acyltransferase</keyword>
<evidence type="ECO:0000256" key="8">
    <source>
        <dbReference type="ARBA" id="ARBA00022798"/>
    </source>
</evidence>
<comment type="pathway">
    <text evidence="3">Lipid metabolism.</text>
</comment>
<comment type="caution">
    <text evidence="14">Lacks conserved residue(s) required for the propagation of feature annotation.</text>
</comment>
<dbReference type="PANTHER" id="PTHR12317">
    <property type="entry name" value="DIACYLGLYCEROL O-ACYLTRANSFERASE"/>
    <property type="match status" value="1"/>
</dbReference>
<evidence type="ECO:0000313" key="15">
    <source>
        <dbReference type="Proteomes" id="UP000085678"/>
    </source>
</evidence>
<reference evidence="16" key="1">
    <citation type="submission" date="2025-08" db="UniProtKB">
        <authorList>
            <consortium name="RefSeq"/>
        </authorList>
    </citation>
    <scope>IDENTIFICATION</scope>
    <source>
        <tissue evidence="16">Gonads</tissue>
    </source>
</reference>
<dbReference type="EC" id="2.3.1.-" evidence="14"/>
<evidence type="ECO:0000256" key="5">
    <source>
        <dbReference type="ARBA" id="ARBA00022516"/>
    </source>
</evidence>
<organism evidence="15 16">
    <name type="scientific">Lingula anatina</name>
    <name type="common">Brachiopod</name>
    <name type="synonym">Lingula unguis</name>
    <dbReference type="NCBI Taxonomy" id="7574"/>
    <lineage>
        <taxon>Eukaryota</taxon>
        <taxon>Metazoa</taxon>
        <taxon>Spiralia</taxon>
        <taxon>Lophotrochozoa</taxon>
        <taxon>Brachiopoda</taxon>
        <taxon>Linguliformea</taxon>
        <taxon>Lingulata</taxon>
        <taxon>Lingulida</taxon>
        <taxon>Linguloidea</taxon>
        <taxon>Lingulidae</taxon>
        <taxon>Lingula</taxon>
    </lineage>
</organism>
<evidence type="ECO:0000256" key="14">
    <source>
        <dbReference type="RuleBase" id="RU367023"/>
    </source>
</evidence>
<keyword evidence="6 14" id="KW-0808">Transferase</keyword>
<keyword evidence="7 14" id="KW-0812">Transmembrane</keyword>
<dbReference type="InParanoid" id="A0A1S3KAF8"/>
<dbReference type="GeneID" id="106180239"/>
<evidence type="ECO:0000256" key="12">
    <source>
        <dbReference type="ARBA" id="ARBA00023136"/>
    </source>
</evidence>
<name>A0A1S3KAF8_LINAN</name>
<evidence type="ECO:0000256" key="2">
    <source>
        <dbReference type="ARBA" id="ARBA00004771"/>
    </source>
</evidence>
<dbReference type="GO" id="GO:0019432">
    <property type="term" value="P:triglyceride biosynthetic process"/>
    <property type="evidence" value="ECO:0007669"/>
    <property type="project" value="TreeGrafter"/>
</dbReference>
<evidence type="ECO:0000256" key="10">
    <source>
        <dbReference type="ARBA" id="ARBA00022989"/>
    </source>
</evidence>
<protein>
    <recommendedName>
        <fullName evidence="14">Acyltransferase</fullName>
        <ecNumber evidence="14">2.3.1.-</ecNumber>
    </recommendedName>
</protein>
<comment type="subcellular location">
    <subcellularLocation>
        <location evidence="1 14">Endoplasmic reticulum membrane</location>
        <topology evidence="1 14">Multi-pass membrane protein</topology>
    </subcellularLocation>
</comment>
<dbReference type="OMA" id="FWFTCAN"/>
<keyword evidence="5" id="KW-0444">Lipid biosynthesis</keyword>
<dbReference type="FunCoup" id="A0A1S3KAF8">
    <property type="interactions" value="137"/>
</dbReference>
<dbReference type="GO" id="GO:0004144">
    <property type="term" value="F:diacylglycerol O-acyltransferase activity"/>
    <property type="evidence" value="ECO:0007669"/>
    <property type="project" value="TreeGrafter"/>
</dbReference>
<keyword evidence="10 14" id="KW-1133">Transmembrane helix</keyword>
<dbReference type="OrthoDB" id="264532at2759"/>
<evidence type="ECO:0000313" key="16">
    <source>
        <dbReference type="RefSeq" id="XP_013419623.1"/>
    </source>
</evidence>
<evidence type="ECO:0000256" key="1">
    <source>
        <dbReference type="ARBA" id="ARBA00004477"/>
    </source>
</evidence>
<dbReference type="GO" id="GO:0006071">
    <property type="term" value="P:glycerol metabolic process"/>
    <property type="evidence" value="ECO:0007669"/>
    <property type="project" value="UniProtKB-KW"/>
</dbReference>
<keyword evidence="8" id="KW-0319">Glycerol metabolism</keyword>